<protein>
    <submittedName>
        <fullName evidence="6">Acyl--CoA ligase</fullName>
    </submittedName>
</protein>
<dbReference type="PANTHER" id="PTHR43201:SF5">
    <property type="entry name" value="MEDIUM-CHAIN ACYL-COA LIGASE ACSF2, MITOCHONDRIAL"/>
    <property type="match status" value="1"/>
</dbReference>
<dbReference type="InterPro" id="IPR000873">
    <property type="entry name" value="AMP-dep_synth/lig_dom"/>
</dbReference>
<evidence type="ECO:0000256" key="3">
    <source>
        <dbReference type="SAM" id="MobiDB-lite"/>
    </source>
</evidence>
<feature type="region of interest" description="Disordered" evidence="3">
    <location>
        <begin position="441"/>
        <end position="460"/>
    </location>
</feature>
<evidence type="ECO:0000256" key="1">
    <source>
        <dbReference type="ARBA" id="ARBA00006432"/>
    </source>
</evidence>
<reference evidence="6" key="1">
    <citation type="journal article" date="2014" name="Int. J. Syst. Evol. Microbiol.">
        <title>Complete genome of a new Firmicutes species belonging to the dominant human colonic microbiota ('Ruminococcus bicirculans') reveals two chromosomes and a selective capacity to utilize plant glucans.</title>
        <authorList>
            <consortium name="NISC Comparative Sequencing Program"/>
            <person name="Wegmann U."/>
            <person name="Louis P."/>
            <person name="Goesmann A."/>
            <person name="Henrissat B."/>
            <person name="Duncan S.H."/>
            <person name="Flint H.J."/>
        </authorList>
    </citation>
    <scope>NUCLEOTIDE SEQUENCE</scope>
    <source>
        <strain evidence="6">JCM 17590</strain>
    </source>
</reference>
<dbReference type="InterPro" id="IPR025110">
    <property type="entry name" value="AMP-bd_C"/>
</dbReference>
<dbReference type="EMBL" id="BAABBV010000001">
    <property type="protein sequence ID" value="GAA4155048.1"/>
    <property type="molecule type" value="Genomic_DNA"/>
</dbReference>
<dbReference type="Pfam" id="PF13193">
    <property type="entry name" value="AMP-binding_C"/>
    <property type="match status" value="1"/>
</dbReference>
<proteinExistence type="inferred from homology"/>
<dbReference type="InterPro" id="IPR042099">
    <property type="entry name" value="ANL_N_sf"/>
</dbReference>
<keyword evidence="7" id="KW-1185">Reference proteome</keyword>
<evidence type="ECO:0000313" key="6">
    <source>
        <dbReference type="EMBL" id="GAA4155048.1"/>
    </source>
</evidence>
<reference evidence="6" key="2">
    <citation type="submission" date="2023-12" db="EMBL/GenBank/DDBJ databases">
        <authorList>
            <person name="Sun Q."/>
            <person name="Inoue M."/>
        </authorList>
    </citation>
    <scope>NUCLEOTIDE SEQUENCE</scope>
    <source>
        <strain evidence="6">JCM 17590</strain>
    </source>
</reference>
<feature type="domain" description="AMP-dependent synthetase/ligase" evidence="4">
    <location>
        <begin position="116"/>
        <end position="315"/>
    </location>
</feature>
<feature type="domain" description="AMP-binding enzyme C-terminal" evidence="5">
    <location>
        <begin position="365"/>
        <end position="445"/>
    </location>
</feature>
<keyword evidence="2 6" id="KW-0436">Ligase</keyword>
<dbReference type="Proteomes" id="UP001415169">
    <property type="component" value="Unassembled WGS sequence"/>
</dbReference>
<dbReference type="Gene3D" id="3.40.50.12780">
    <property type="entry name" value="N-terminal domain of ligase-like"/>
    <property type="match status" value="2"/>
</dbReference>
<dbReference type="InterPro" id="IPR020845">
    <property type="entry name" value="AMP-binding_CS"/>
</dbReference>
<evidence type="ECO:0000313" key="7">
    <source>
        <dbReference type="Proteomes" id="UP001415169"/>
    </source>
</evidence>
<dbReference type="GO" id="GO:0016874">
    <property type="term" value="F:ligase activity"/>
    <property type="evidence" value="ECO:0007669"/>
    <property type="project" value="UniProtKB-KW"/>
</dbReference>
<evidence type="ECO:0000259" key="5">
    <source>
        <dbReference type="Pfam" id="PF13193"/>
    </source>
</evidence>
<dbReference type="PANTHER" id="PTHR43201">
    <property type="entry name" value="ACYL-COA SYNTHETASE"/>
    <property type="match status" value="1"/>
</dbReference>
<dbReference type="RefSeq" id="WP_344790016.1">
    <property type="nucleotide sequence ID" value="NZ_BAABBV010000001.1"/>
</dbReference>
<dbReference type="PROSITE" id="PS00455">
    <property type="entry name" value="AMP_BINDING"/>
    <property type="match status" value="1"/>
</dbReference>
<evidence type="ECO:0000259" key="4">
    <source>
        <dbReference type="Pfam" id="PF00501"/>
    </source>
</evidence>
<dbReference type="Gene3D" id="3.30.300.30">
    <property type="match status" value="1"/>
</dbReference>
<accession>A0ABP7ZHT1</accession>
<gene>
    <name evidence="6" type="ORF">GCM10022286_03480</name>
</gene>
<name>A0ABP7ZHT1_9MICO</name>
<sequence>MGHSAKSSDGGVGESIAELIAKRAAETPEAVFLEDARGDRVVRYGELAGLAAHAGALDAGTAVVITAEDPIDFALTYLGALAAGRCVAPVAPDTSPAVVATLREQLDDAPARNGGSVVLFTSGSTGTPKGVELSVAQLLHVARAVAAHNELTAADRGYNPLPLFHINAEVVALLATLVAGSALVLDRRFHRTGFWQLMRDRRITWINAVPAILAILAKDPIEAPPGLRFIRSASAPLPAPVAAAFDGIPLVVSYGMTEAASQITATPLDGSAPDGSVGRAVGAQVEARDESGKPLGEASVGALWIRGDGVISRYFKNAAADRFDDDGWLSTGDLGSVDADGFVTLLGRSDDVINRGGELVYPADVENVLLGDPRVREAVVVAKPDAVLGEVPVAFVVPADSDGGETDASGLRASLLERASAELPRHLRPVEITVTSELPRAATGKVQRARMRSALQGERR</sequence>
<dbReference type="Pfam" id="PF00501">
    <property type="entry name" value="AMP-binding"/>
    <property type="match status" value="1"/>
</dbReference>
<organism evidence="6 7">
    <name type="scientific">Gryllotalpicola daejeonensis</name>
    <dbReference type="NCBI Taxonomy" id="993087"/>
    <lineage>
        <taxon>Bacteria</taxon>
        <taxon>Bacillati</taxon>
        <taxon>Actinomycetota</taxon>
        <taxon>Actinomycetes</taxon>
        <taxon>Micrococcales</taxon>
        <taxon>Microbacteriaceae</taxon>
        <taxon>Gryllotalpicola</taxon>
    </lineage>
</organism>
<dbReference type="SUPFAM" id="SSF56801">
    <property type="entry name" value="Acetyl-CoA synthetase-like"/>
    <property type="match status" value="1"/>
</dbReference>
<dbReference type="InterPro" id="IPR045851">
    <property type="entry name" value="AMP-bd_C_sf"/>
</dbReference>
<comment type="caution">
    <text evidence="6">The sequence shown here is derived from an EMBL/GenBank/DDBJ whole genome shotgun (WGS) entry which is preliminary data.</text>
</comment>
<comment type="similarity">
    <text evidence="1">Belongs to the ATP-dependent AMP-binding enzyme family.</text>
</comment>
<evidence type="ECO:0000256" key="2">
    <source>
        <dbReference type="ARBA" id="ARBA00022598"/>
    </source>
</evidence>